<feature type="compositionally biased region" description="Low complexity" evidence="1">
    <location>
        <begin position="236"/>
        <end position="250"/>
    </location>
</feature>
<dbReference type="AlphaFoldDB" id="A0A6A0AML6"/>
<dbReference type="EMBL" id="BLLF01007587">
    <property type="protein sequence ID" value="GFH33017.1"/>
    <property type="molecule type" value="Genomic_DNA"/>
</dbReference>
<reference evidence="2 3" key="1">
    <citation type="submission" date="2020-02" db="EMBL/GenBank/DDBJ databases">
        <title>Draft genome sequence of Haematococcus lacustris strain NIES-144.</title>
        <authorList>
            <person name="Morimoto D."/>
            <person name="Nakagawa S."/>
            <person name="Yoshida T."/>
            <person name="Sawayama S."/>
        </authorList>
    </citation>
    <scope>NUCLEOTIDE SEQUENCE [LARGE SCALE GENOMIC DNA]</scope>
    <source>
        <strain evidence="2 3">NIES-144</strain>
    </source>
</reference>
<evidence type="ECO:0000313" key="2">
    <source>
        <dbReference type="EMBL" id="GFH33017.1"/>
    </source>
</evidence>
<evidence type="ECO:0000256" key="1">
    <source>
        <dbReference type="SAM" id="MobiDB-lite"/>
    </source>
</evidence>
<feature type="compositionally biased region" description="Polar residues" evidence="1">
    <location>
        <begin position="341"/>
        <end position="352"/>
    </location>
</feature>
<feature type="compositionally biased region" description="Polar residues" evidence="1">
    <location>
        <begin position="146"/>
        <end position="162"/>
    </location>
</feature>
<accession>A0A6A0AML6</accession>
<organism evidence="2 3">
    <name type="scientific">Haematococcus lacustris</name>
    <name type="common">Green alga</name>
    <name type="synonym">Haematococcus pluvialis</name>
    <dbReference type="NCBI Taxonomy" id="44745"/>
    <lineage>
        <taxon>Eukaryota</taxon>
        <taxon>Viridiplantae</taxon>
        <taxon>Chlorophyta</taxon>
        <taxon>core chlorophytes</taxon>
        <taxon>Chlorophyceae</taxon>
        <taxon>CS clade</taxon>
        <taxon>Chlamydomonadales</taxon>
        <taxon>Haematococcaceae</taxon>
        <taxon>Haematococcus</taxon>
    </lineage>
</organism>
<feature type="compositionally biased region" description="Basic and acidic residues" evidence="1">
    <location>
        <begin position="1"/>
        <end position="10"/>
    </location>
</feature>
<gene>
    <name evidence="2" type="ORF">HaLaN_32327</name>
</gene>
<protein>
    <submittedName>
        <fullName evidence="2">Uncharacterized protein</fullName>
    </submittedName>
</protein>
<feature type="non-terminal residue" evidence="2">
    <location>
        <position position="369"/>
    </location>
</feature>
<dbReference type="Proteomes" id="UP000485058">
    <property type="component" value="Unassembled WGS sequence"/>
</dbReference>
<feature type="compositionally biased region" description="Polar residues" evidence="1">
    <location>
        <begin position="174"/>
        <end position="184"/>
    </location>
</feature>
<sequence>TAAEKQEVKRSVSSGFASGRDGSAVLPRTGSIHALAPQRSALAPEPEPAAGTYPISSSKDRTSSPARVAAASVTHRASGRSSSSRPAQAELCTVQAGKTPLRPASSSMRKGSPSVESLQEVLLRDRSSTGDGFLSRPTPWNIGVAQGNQPSTNASAWHQTSVMDGPKPLPQPQPRQSFTSTTGSLEAAAGQQEAGRKAVLQHSDEDTASPSDSFSFTPMPHARAQLRLSPTAAGKPALPTTTSGPPAAAARNSQEVVVPQQLVGQAGNDGPGPAIAAAGAADHSKAAAQAQLPDMAGHRATVSGMAAAGAVSGSSLGKQVASSRADDGSTPRLAAAEGPGNTHSQPQHSLNGYDNVGNGDVKARQQTLA</sequence>
<comment type="caution">
    <text evidence="2">The sequence shown here is derived from an EMBL/GenBank/DDBJ whole genome shotgun (WGS) entry which is preliminary data.</text>
</comment>
<proteinExistence type="predicted"/>
<feature type="compositionally biased region" description="Low complexity" evidence="1">
    <location>
        <begin position="266"/>
        <end position="290"/>
    </location>
</feature>
<feature type="non-terminal residue" evidence="2">
    <location>
        <position position="1"/>
    </location>
</feature>
<feature type="region of interest" description="Disordered" evidence="1">
    <location>
        <begin position="309"/>
        <end position="369"/>
    </location>
</feature>
<evidence type="ECO:0000313" key="3">
    <source>
        <dbReference type="Proteomes" id="UP000485058"/>
    </source>
</evidence>
<feature type="region of interest" description="Disordered" evidence="1">
    <location>
        <begin position="1"/>
        <end position="292"/>
    </location>
</feature>
<feature type="compositionally biased region" description="Polar residues" evidence="1">
    <location>
        <begin position="104"/>
        <end position="117"/>
    </location>
</feature>
<keyword evidence="3" id="KW-1185">Reference proteome</keyword>
<name>A0A6A0AML6_HAELA</name>